<dbReference type="PROSITE" id="PS50932">
    <property type="entry name" value="HTH_LACI_2"/>
    <property type="match status" value="1"/>
</dbReference>
<evidence type="ECO:0000313" key="5">
    <source>
        <dbReference type="EMBL" id="QGQ98749.1"/>
    </source>
</evidence>
<dbReference type="EMBL" id="CP034235">
    <property type="protein sequence ID" value="QGQ98749.1"/>
    <property type="molecule type" value="Genomic_DNA"/>
</dbReference>
<dbReference type="InterPro" id="IPR000843">
    <property type="entry name" value="HTH_LacI"/>
</dbReference>
<dbReference type="Gene3D" id="3.40.50.2300">
    <property type="match status" value="2"/>
</dbReference>
<dbReference type="Gene3D" id="1.10.260.40">
    <property type="entry name" value="lambda repressor-like DNA-binding domains"/>
    <property type="match status" value="1"/>
</dbReference>
<keyword evidence="2" id="KW-0238">DNA-binding</keyword>
<dbReference type="SUPFAM" id="SSF53822">
    <property type="entry name" value="Periplasmic binding protein-like I"/>
    <property type="match status" value="1"/>
</dbReference>
<dbReference type="Pfam" id="PF00356">
    <property type="entry name" value="LacI"/>
    <property type="match status" value="1"/>
</dbReference>
<organism evidence="5 6">
    <name type="scientific">Paenibacillus psychroresistens</name>
    <dbReference type="NCBI Taxonomy" id="1778678"/>
    <lineage>
        <taxon>Bacteria</taxon>
        <taxon>Bacillati</taxon>
        <taxon>Bacillota</taxon>
        <taxon>Bacilli</taxon>
        <taxon>Bacillales</taxon>
        <taxon>Paenibacillaceae</taxon>
        <taxon>Paenibacillus</taxon>
    </lineage>
</organism>
<evidence type="ECO:0000256" key="2">
    <source>
        <dbReference type="ARBA" id="ARBA00023125"/>
    </source>
</evidence>
<dbReference type="AlphaFoldDB" id="A0A6B8RS19"/>
<dbReference type="PANTHER" id="PTHR30146">
    <property type="entry name" value="LACI-RELATED TRANSCRIPTIONAL REPRESSOR"/>
    <property type="match status" value="1"/>
</dbReference>
<accession>A0A6B8RS19</accession>
<dbReference type="Pfam" id="PF13377">
    <property type="entry name" value="Peripla_BP_3"/>
    <property type="match status" value="1"/>
</dbReference>
<evidence type="ECO:0000313" key="6">
    <source>
        <dbReference type="Proteomes" id="UP000426246"/>
    </source>
</evidence>
<evidence type="ECO:0000256" key="1">
    <source>
        <dbReference type="ARBA" id="ARBA00023015"/>
    </source>
</evidence>
<dbReference type="CDD" id="cd06267">
    <property type="entry name" value="PBP1_LacI_sugar_binding-like"/>
    <property type="match status" value="1"/>
</dbReference>
<dbReference type="KEGG" id="ppsc:EHS13_29660"/>
<dbReference type="InterPro" id="IPR046335">
    <property type="entry name" value="LacI/GalR-like_sensor"/>
</dbReference>
<dbReference type="SUPFAM" id="SSF47413">
    <property type="entry name" value="lambda repressor-like DNA-binding domains"/>
    <property type="match status" value="1"/>
</dbReference>
<dbReference type="InterPro" id="IPR010982">
    <property type="entry name" value="Lambda_DNA-bd_dom_sf"/>
</dbReference>
<keyword evidence="6" id="KW-1185">Reference proteome</keyword>
<proteinExistence type="predicted"/>
<evidence type="ECO:0000256" key="3">
    <source>
        <dbReference type="ARBA" id="ARBA00023163"/>
    </source>
</evidence>
<dbReference type="GO" id="GO:0000976">
    <property type="term" value="F:transcription cis-regulatory region binding"/>
    <property type="evidence" value="ECO:0007669"/>
    <property type="project" value="TreeGrafter"/>
</dbReference>
<name>A0A6B8RS19_9BACL</name>
<reference evidence="6" key="1">
    <citation type="submission" date="2018-11" db="EMBL/GenBank/DDBJ databases">
        <title>Complete genome sequence of Paenibacillus sp. ML311-T8.</title>
        <authorList>
            <person name="Nam Y.-D."/>
            <person name="Kang J."/>
            <person name="Chung W.-H."/>
            <person name="Park Y.S."/>
        </authorList>
    </citation>
    <scope>NUCLEOTIDE SEQUENCE [LARGE SCALE GENOMIC DNA]</scope>
    <source>
        <strain evidence="6">ML311-T8</strain>
    </source>
</reference>
<dbReference type="PANTHER" id="PTHR30146:SF109">
    <property type="entry name" value="HTH-TYPE TRANSCRIPTIONAL REGULATOR GALS"/>
    <property type="match status" value="1"/>
</dbReference>
<dbReference type="SMART" id="SM00354">
    <property type="entry name" value="HTH_LACI"/>
    <property type="match status" value="1"/>
</dbReference>
<gene>
    <name evidence="5" type="ORF">EHS13_29660</name>
</gene>
<dbReference type="RefSeq" id="WP_155703858.1">
    <property type="nucleotide sequence ID" value="NZ_CP034235.1"/>
</dbReference>
<protein>
    <submittedName>
        <fullName evidence="5">LacI family transcriptional regulator</fullName>
    </submittedName>
</protein>
<dbReference type="Proteomes" id="UP000426246">
    <property type="component" value="Chromosome"/>
</dbReference>
<feature type="domain" description="HTH lacI-type" evidence="4">
    <location>
        <begin position="2"/>
        <end position="56"/>
    </location>
</feature>
<keyword evidence="3" id="KW-0804">Transcription</keyword>
<sequence>MITLKDVAIKAGVSEATASLAMNNKKTVNAETRKKVLEVAAAMGYIPNSIARGLARSKTNTIGLIVTDVQNPYFGGIIGYIDEYLRLEQYNFILSVSNDDLLKESQIIESFIRQRVDGVIIIPAQSPRADFLSFNQLDLNKIPYVFSTTYDEGWESHAVMTDLTKGSYLLTKYLLGLGHRSIMVLVSSNRTVSISKLRLDGCMRAYDEAGLAWDTVNIVECRKNDFNSGYKAVMNELSNGNKPDAIMAINDIMALGAMKALKELNLKIPEDISVAGYDDLIFSSISDISLTTVRQDIAEISHETVQLLLDRIKGKDLIPRTRFVQPELIIRHSTGVRTE</sequence>
<dbReference type="CDD" id="cd01392">
    <property type="entry name" value="HTH_LacI"/>
    <property type="match status" value="1"/>
</dbReference>
<keyword evidence="1" id="KW-0805">Transcription regulation</keyword>
<evidence type="ECO:0000259" key="4">
    <source>
        <dbReference type="PROSITE" id="PS50932"/>
    </source>
</evidence>
<dbReference type="PROSITE" id="PS00356">
    <property type="entry name" value="HTH_LACI_1"/>
    <property type="match status" value="1"/>
</dbReference>
<dbReference type="GO" id="GO:0003700">
    <property type="term" value="F:DNA-binding transcription factor activity"/>
    <property type="evidence" value="ECO:0007669"/>
    <property type="project" value="TreeGrafter"/>
</dbReference>
<dbReference type="OrthoDB" id="9775106at2"/>
<dbReference type="InterPro" id="IPR028082">
    <property type="entry name" value="Peripla_BP_I"/>
</dbReference>